<dbReference type="PANTHER" id="PTHR30348">
    <property type="entry name" value="UNCHARACTERIZED PROTEIN YECE"/>
    <property type="match status" value="1"/>
</dbReference>
<dbReference type="EMBL" id="JARQBZ010000030">
    <property type="protein sequence ID" value="MDT2834948.1"/>
    <property type="molecule type" value="Genomic_DNA"/>
</dbReference>
<dbReference type="Proteomes" id="UP001268577">
    <property type="component" value="Unassembled WGS sequence"/>
</dbReference>
<dbReference type="AlphaFoldDB" id="A0AAW8U5X3"/>
<dbReference type="InterPro" id="IPR002763">
    <property type="entry name" value="DUF72"/>
</dbReference>
<reference evidence="1" key="1">
    <citation type="submission" date="2023-03" db="EMBL/GenBank/DDBJ databases">
        <authorList>
            <person name="Shen W."/>
            <person name="Cai J."/>
        </authorList>
    </citation>
    <scope>NUCLEOTIDE SEQUENCE</scope>
    <source>
        <strain evidence="1">P96-3</strain>
    </source>
</reference>
<name>A0AAW8U5X3_9ENTE</name>
<gene>
    <name evidence="1" type="ORF">P7H70_12955</name>
</gene>
<organism evidence="1 2">
    <name type="scientific">Vagococcus carniphilus</name>
    <dbReference type="NCBI Taxonomy" id="218144"/>
    <lineage>
        <taxon>Bacteria</taxon>
        <taxon>Bacillati</taxon>
        <taxon>Bacillota</taxon>
        <taxon>Bacilli</taxon>
        <taxon>Lactobacillales</taxon>
        <taxon>Enterococcaceae</taxon>
        <taxon>Vagococcus</taxon>
    </lineage>
</organism>
<dbReference type="Pfam" id="PF01904">
    <property type="entry name" value="DUF72"/>
    <property type="match status" value="1"/>
</dbReference>
<accession>A0AAW8U5X3</accession>
<dbReference type="InterPro" id="IPR036520">
    <property type="entry name" value="UPF0759_sf"/>
</dbReference>
<evidence type="ECO:0000313" key="2">
    <source>
        <dbReference type="Proteomes" id="UP001268577"/>
    </source>
</evidence>
<dbReference type="PANTHER" id="PTHR30348:SF13">
    <property type="entry name" value="UPF0759 PROTEIN YUNF"/>
    <property type="match status" value="1"/>
</dbReference>
<evidence type="ECO:0000313" key="1">
    <source>
        <dbReference type="EMBL" id="MDT2834948.1"/>
    </source>
</evidence>
<dbReference type="Gene3D" id="3.20.20.410">
    <property type="entry name" value="Protein of unknown function UPF0759"/>
    <property type="match status" value="1"/>
</dbReference>
<sequence length="286" mass="33292">MFVIISIEVKQMIQIGMTTFVEHGSLLNKPKLTIEEYASYFPIVELDTCFYGIKSEKTSQNWVNKTPETFQFIVKAYKGMTKHSSWDDYYTSEKEMFLAYENFLSPLKQAGKLSTILFQFPASFKCTKENVNYLRLIRAYYQNEPIAIEFRNGSWYDDKMKESMIKFMKEHQFSLVMVDQPQVALHSVPFDLSVTNPDFVFVRLHGRNKGNWLDDSEDWRKKRNLYCYSKEELKELSDSLKEIKAKNIAVIFNNNSAGDAAPNGMILKQILGVEYEGLNPNQTSLF</sequence>
<protein>
    <submittedName>
        <fullName evidence="1">DUF72 domain-containing protein</fullName>
    </submittedName>
</protein>
<comment type="caution">
    <text evidence="1">The sequence shown here is derived from an EMBL/GenBank/DDBJ whole genome shotgun (WGS) entry which is preliminary data.</text>
</comment>
<proteinExistence type="predicted"/>
<dbReference type="SUPFAM" id="SSF117396">
    <property type="entry name" value="TM1631-like"/>
    <property type="match status" value="1"/>
</dbReference>